<dbReference type="Gene3D" id="3.30.160.60">
    <property type="entry name" value="Classic Zinc Finger"/>
    <property type="match status" value="1"/>
</dbReference>
<dbReference type="InParanoid" id="A0A6L2Q098"/>
<dbReference type="GO" id="GO:0000981">
    <property type="term" value="F:DNA-binding transcription factor activity, RNA polymerase II-specific"/>
    <property type="evidence" value="ECO:0007669"/>
    <property type="project" value="TreeGrafter"/>
</dbReference>
<dbReference type="AlphaFoldDB" id="A0A6L2Q098"/>
<dbReference type="OrthoDB" id="6354171at2759"/>
<feature type="domain" description="C2H2-type" evidence="1">
    <location>
        <begin position="22"/>
        <end position="45"/>
    </location>
</feature>
<protein>
    <recommendedName>
        <fullName evidence="1">C2H2-type domain-containing protein</fullName>
    </recommendedName>
</protein>
<evidence type="ECO:0000259" key="1">
    <source>
        <dbReference type="PROSITE" id="PS00028"/>
    </source>
</evidence>
<dbReference type="SMART" id="SM00355">
    <property type="entry name" value="ZnF_C2H2"/>
    <property type="match status" value="4"/>
</dbReference>
<dbReference type="PANTHER" id="PTHR46664">
    <property type="entry name" value="ATM INTERACTOR"/>
    <property type="match status" value="1"/>
</dbReference>
<dbReference type="GO" id="GO:0005634">
    <property type="term" value="C:nucleus"/>
    <property type="evidence" value="ECO:0007669"/>
    <property type="project" value="TreeGrafter"/>
</dbReference>
<evidence type="ECO:0000313" key="2">
    <source>
        <dbReference type="EMBL" id="GFG37924.1"/>
    </source>
</evidence>
<gene>
    <name evidence="2" type="ORF">Cfor_07412</name>
</gene>
<organism evidence="2 3">
    <name type="scientific">Coptotermes formosanus</name>
    <name type="common">Formosan subterranean termite</name>
    <dbReference type="NCBI Taxonomy" id="36987"/>
    <lineage>
        <taxon>Eukaryota</taxon>
        <taxon>Metazoa</taxon>
        <taxon>Ecdysozoa</taxon>
        <taxon>Arthropoda</taxon>
        <taxon>Hexapoda</taxon>
        <taxon>Insecta</taxon>
        <taxon>Pterygota</taxon>
        <taxon>Neoptera</taxon>
        <taxon>Polyneoptera</taxon>
        <taxon>Dictyoptera</taxon>
        <taxon>Blattodea</taxon>
        <taxon>Blattoidea</taxon>
        <taxon>Termitoidae</taxon>
        <taxon>Rhinotermitidae</taxon>
        <taxon>Coptotermes</taxon>
    </lineage>
</organism>
<evidence type="ECO:0000313" key="3">
    <source>
        <dbReference type="Proteomes" id="UP000502823"/>
    </source>
</evidence>
<dbReference type="InterPro" id="IPR013087">
    <property type="entry name" value="Znf_C2H2_type"/>
</dbReference>
<name>A0A6L2Q098_COPFO</name>
<dbReference type="InterPro" id="IPR055303">
    <property type="entry name" value="ATMIN"/>
</dbReference>
<proteinExistence type="predicted"/>
<dbReference type="PROSITE" id="PS00028">
    <property type="entry name" value="ZINC_FINGER_C2H2_1"/>
    <property type="match status" value="1"/>
</dbReference>
<dbReference type="GO" id="GO:0000976">
    <property type="term" value="F:transcription cis-regulatory region binding"/>
    <property type="evidence" value="ECO:0007669"/>
    <property type="project" value="InterPro"/>
</dbReference>
<reference evidence="3" key="1">
    <citation type="submission" date="2020-01" db="EMBL/GenBank/DDBJ databases">
        <title>Draft genome sequence of the Termite Coptotermes fromosanus.</title>
        <authorList>
            <person name="Itakura S."/>
            <person name="Yosikawa Y."/>
            <person name="Umezawa K."/>
        </authorList>
    </citation>
    <scope>NUCLEOTIDE SEQUENCE [LARGE SCALE GENOMIC DNA]</scope>
</reference>
<accession>A0A6L2Q098</accession>
<comment type="caution">
    <text evidence="2">The sequence shown here is derived from an EMBL/GenBank/DDBJ whole genome shotgun (WGS) entry which is preliminary data.</text>
</comment>
<keyword evidence="3" id="KW-1185">Reference proteome</keyword>
<dbReference type="GO" id="GO:0045944">
    <property type="term" value="P:positive regulation of transcription by RNA polymerase II"/>
    <property type="evidence" value="ECO:0007669"/>
    <property type="project" value="InterPro"/>
</dbReference>
<sequence>MSVIKVCPPPSELCVIKTNIHCPEEGCRSVFKNSGNLDMHLSKHHKRKDILKKEDEVRCQYHCPVDKCPYNLNSRQFFKRFKYLKQHYLKVHAEKTFQCEKCLKGFSTEAAKHRHLRMCGIKFTCSCNHAYESYEALLTHAKRLSHTFDGKFKLYGNDSVKDLSKWQAVKEAKLAQLDKVYNLFTAMCAEGKPMNGATVVDEAECFYDEMKITDKWTLSDGWLQNFNELRNVEHYLCPMKKGNTQRTAIFRKSKKCGRT</sequence>
<dbReference type="EMBL" id="BLKM01000729">
    <property type="protein sequence ID" value="GFG37924.1"/>
    <property type="molecule type" value="Genomic_DNA"/>
</dbReference>
<dbReference type="PANTHER" id="PTHR46664:SF1">
    <property type="entry name" value="ATM INTERACTOR"/>
    <property type="match status" value="1"/>
</dbReference>
<dbReference type="Proteomes" id="UP000502823">
    <property type="component" value="Unassembled WGS sequence"/>
</dbReference>
<dbReference type="Gene3D" id="1.10.10.60">
    <property type="entry name" value="Homeodomain-like"/>
    <property type="match status" value="1"/>
</dbReference>